<dbReference type="AlphaFoldDB" id="A0A8R1V4R5"/>
<dbReference type="InterPro" id="IPR048565">
    <property type="entry name" value="S1_RRP4"/>
</dbReference>
<dbReference type="InterPro" id="IPR026699">
    <property type="entry name" value="Exosome_RNA_bind1/RRP40/RRP4"/>
</dbReference>
<dbReference type="Gene3D" id="2.40.50.140">
    <property type="entry name" value="Nucleic acid-binding proteins"/>
    <property type="match status" value="1"/>
</dbReference>
<evidence type="ECO:0000313" key="8">
    <source>
        <dbReference type="EnsemblMetazoa" id="PPA46607.1"/>
    </source>
</evidence>
<evidence type="ECO:0000256" key="6">
    <source>
        <dbReference type="ARBA" id="ARBA00023242"/>
    </source>
</evidence>
<evidence type="ECO:0000256" key="4">
    <source>
        <dbReference type="ARBA" id="ARBA00022835"/>
    </source>
</evidence>
<reference evidence="9" key="1">
    <citation type="journal article" date="2008" name="Nat. Genet.">
        <title>The Pristionchus pacificus genome provides a unique perspective on nematode lifestyle and parasitism.</title>
        <authorList>
            <person name="Dieterich C."/>
            <person name="Clifton S.W."/>
            <person name="Schuster L.N."/>
            <person name="Chinwalla A."/>
            <person name="Delehaunty K."/>
            <person name="Dinkelacker I."/>
            <person name="Fulton L."/>
            <person name="Fulton R."/>
            <person name="Godfrey J."/>
            <person name="Minx P."/>
            <person name="Mitreva M."/>
            <person name="Roeseler W."/>
            <person name="Tian H."/>
            <person name="Witte H."/>
            <person name="Yang S.P."/>
            <person name="Wilson R.K."/>
            <person name="Sommer R.J."/>
        </authorList>
    </citation>
    <scope>NUCLEOTIDE SEQUENCE [LARGE SCALE GENOMIC DNA]</scope>
    <source>
        <strain evidence="9">PS312</strain>
    </source>
</reference>
<dbReference type="PROSITE" id="PS50126">
    <property type="entry name" value="S1"/>
    <property type="match status" value="1"/>
</dbReference>
<dbReference type="GO" id="GO:0071051">
    <property type="term" value="P:poly(A)-dependent snoRNA 3'-end processing"/>
    <property type="evidence" value="ECO:0000318"/>
    <property type="project" value="GO_Central"/>
</dbReference>
<dbReference type="InterPro" id="IPR036612">
    <property type="entry name" value="KH_dom_type_1_sf"/>
</dbReference>
<keyword evidence="5" id="KW-0694">RNA-binding</keyword>
<keyword evidence="6" id="KW-0539">Nucleus</keyword>
<dbReference type="GO" id="GO:0071035">
    <property type="term" value="P:nuclear polyadenylation-dependent rRNA catabolic process"/>
    <property type="evidence" value="ECO:0000318"/>
    <property type="project" value="GO_Central"/>
</dbReference>
<dbReference type="GO" id="GO:0071034">
    <property type="term" value="P:CUT catabolic process"/>
    <property type="evidence" value="ECO:0000318"/>
    <property type="project" value="GO_Central"/>
</dbReference>
<proteinExistence type="inferred from homology"/>
<dbReference type="GO" id="GO:0000956">
    <property type="term" value="P:nuclear-transcribed mRNA catabolic process"/>
    <property type="evidence" value="ECO:0000318"/>
    <property type="project" value="GO_Central"/>
</dbReference>
<evidence type="ECO:0000313" key="9">
    <source>
        <dbReference type="Proteomes" id="UP000005239"/>
    </source>
</evidence>
<evidence type="ECO:0000259" key="7">
    <source>
        <dbReference type="PROSITE" id="PS50126"/>
    </source>
</evidence>
<protein>
    <recommendedName>
        <fullName evidence="7">S1 motif domain-containing protein</fullName>
    </recommendedName>
</protein>
<dbReference type="GO" id="GO:0034475">
    <property type="term" value="P:U4 snRNA 3'-end processing"/>
    <property type="evidence" value="ECO:0000318"/>
    <property type="project" value="GO_Central"/>
</dbReference>
<dbReference type="OrthoDB" id="1650at2759"/>
<evidence type="ECO:0000256" key="3">
    <source>
        <dbReference type="ARBA" id="ARBA00022552"/>
    </source>
</evidence>
<feature type="domain" description="S1 motif" evidence="7">
    <location>
        <begin position="93"/>
        <end position="171"/>
    </location>
</feature>
<dbReference type="InterPro" id="IPR004088">
    <property type="entry name" value="KH_dom_type_1"/>
</dbReference>
<dbReference type="InterPro" id="IPR003029">
    <property type="entry name" value="S1_domain"/>
</dbReference>
<comment type="subcellular location">
    <subcellularLocation>
        <location evidence="1">Nucleus</location>
    </subcellularLocation>
</comment>
<dbReference type="GO" id="GO:0003723">
    <property type="term" value="F:RNA binding"/>
    <property type="evidence" value="ECO:0000318"/>
    <property type="project" value="GO_Central"/>
</dbReference>
<dbReference type="Gene3D" id="2.40.50.100">
    <property type="match status" value="1"/>
</dbReference>
<dbReference type="InterPro" id="IPR025721">
    <property type="entry name" value="Exosome_cplx_N_dom"/>
</dbReference>
<evidence type="ECO:0000256" key="2">
    <source>
        <dbReference type="ARBA" id="ARBA00009155"/>
    </source>
</evidence>
<dbReference type="GO" id="GO:0000467">
    <property type="term" value="P:exonucleolytic trimming to generate mature 3'-end of 5.8S rRNA from tricistronic rRNA transcript (SSU-rRNA, 5.8S rRNA, LSU-rRNA)"/>
    <property type="evidence" value="ECO:0000318"/>
    <property type="project" value="GO_Central"/>
</dbReference>
<dbReference type="FunFam" id="2.40.50.140:FF:000038">
    <property type="entry name" value="Exosome complex component RRP4"/>
    <property type="match status" value="1"/>
</dbReference>
<evidence type="ECO:0000256" key="1">
    <source>
        <dbReference type="ARBA" id="ARBA00004123"/>
    </source>
</evidence>
<dbReference type="GO" id="GO:0071038">
    <property type="term" value="P:TRAMP-dependent tRNA surveillance pathway"/>
    <property type="evidence" value="ECO:0000318"/>
    <property type="project" value="GO_Central"/>
</dbReference>
<dbReference type="GO" id="GO:0000177">
    <property type="term" value="C:cytoplasmic exosome (RNase complex)"/>
    <property type="evidence" value="ECO:0000318"/>
    <property type="project" value="GO_Central"/>
</dbReference>
<organism evidence="8 9">
    <name type="scientific">Pristionchus pacificus</name>
    <name type="common">Parasitic nematode worm</name>
    <dbReference type="NCBI Taxonomy" id="54126"/>
    <lineage>
        <taxon>Eukaryota</taxon>
        <taxon>Metazoa</taxon>
        <taxon>Ecdysozoa</taxon>
        <taxon>Nematoda</taxon>
        <taxon>Chromadorea</taxon>
        <taxon>Rhabditida</taxon>
        <taxon>Rhabditina</taxon>
        <taxon>Diplogasteromorpha</taxon>
        <taxon>Diplogasteroidea</taxon>
        <taxon>Neodiplogasteridae</taxon>
        <taxon>Pristionchus</taxon>
    </lineage>
</organism>
<keyword evidence="9" id="KW-1185">Reference proteome</keyword>
<dbReference type="SUPFAM" id="SSF50249">
    <property type="entry name" value="Nucleic acid-binding proteins"/>
    <property type="match status" value="1"/>
</dbReference>
<comment type="similarity">
    <text evidence="2">Belongs to the RRP4 family.</text>
</comment>
<name>A0A8R1V4R5_PRIPA</name>
<gene>
    <name evidence="8" type="primary">WBGene00304386</name>
</gene>
<dbReference type="PANTHER" id="PTHR21321">
    <property type="entry name" value="PNAS-3 RELATED"/>
    <property type="match status" value="1"/>
</dbReference>
<sequence length="308" mass="33357">RNMATLAGIRVDISSPPSSAAPAALELSGDRDNASDQFVIPGNAVSTTTGFMRGHGTFTRDGELIATLAGSVQQVNRLITVKPVKSRYNGEVGDVVVGRVVDVQQKRWKVDTSSRLDSSLLLSSVNLPGGELRRKSVEDELMMRDYLKEGDLISAEVQQVQHDGSLQLHTRNLKYGKLAQGISVQVPSYLIKRRKAHFHSLPCGAAVVIGCNGHVWIAPELREDADGGYNQDLEEVISLETRSIMARLSGCVRLLAAHCVAIYDTTIMAAFELSANHKASDLLNAAVATEIASLVVRKIRAEATEEEL</sequence>
<dbReference type="CDD" id="cd05789">
    <property type="entry name" value="S1_Rrp4"/>
    <property type="match status" value="1"/>
</dbReference>
<dbReference type="GO" id="GO:0000176">
    <property type="term" value="C:nuclear exosome (RNase complex)"/>
    <property type="evidence" value="ECO:0000318"/>
    <property type="project" value="GO_Central"/>
</dbReference>
<keyword evidence="3" id="KW-0698">rRNA processing</keyword>
<reference evidence="8" key="2">
    <citation type="submission" date="2022-06" db="UniProtKB">
        <authorList>
            <consortium name="EnsemblMetazoa"/>
        </authorList>
    </citation>
    <scope>IDENTIFICATION</scope>
    <source>
        <strain evidence="8">PS312</strain>
    </source>
</reference>
<dbReference type="SUPFAM" id="SSF54791">
    <property type="entry name" value="Eukaryotic type KH-domain (KH-domain type I)"/>
    <property type="match status" value="1"/>
</dbReference>
<dbReference type="Pfam" id="PF21266">
    <property type="entry name" value="S1_RRP4"/>
    <property type="match status" value="1"/>
</dbReference>
<dbReference type="SUPFAM" id="SSF110324">
    <property type="entry name" value="Ribosomal L27 protein-like"/>
    <property type="match status" value="1"/>
</dbReference>
<dbReference type="Pfam" id="PF15985">
    <property type="entry name" value="KH_6"/>
    <property type="match status" value="1"/>
</dbReference>
<dbReference type="PANTHER" id="PTHR21321:SF4">
    <property type="entry name" value="EXOSOME COMPLEX COMPONENT RRP4"/>
    <property type="match status" value="1"/>
</dbReference>
<accession>A0A8R1V4R5</accession>
<keyword evidence="4" id="KW-0271">Exosome</keyword>
<dbReference type="CDD" id="cd22525">
    <property type="entry name" value="KH-I_Rrp4_eukar"/>
    <property type="match status" value="1"/>
</dbReference>
<dbReference type="EnsemblMetazoa" id="PPA46607.1">
    <property type="protein sequence ID" value="PPA46607.1"/>
    <property type="gene ID" value="WBGene00304386"/>
</dbReference>
<dbReference type="Proteomes" id="UP000005239">
    <property type="component" value="Unassembled WGS sequence"/>
</dbReference>
<evidence type="ECO:0000256" key="5">
    <source>
        <dbReference type="ARBA" id="ARBA00022884"/>
    </source>
</evidence>
<dbReference type="InterPro" id="IPR012340">
    <property type="entry name" value="NA-bd_OB-fold"/>
</dbReference>
<dbReference type="Pfam" id="PF14382">
    <property type="entry name" value="ECR1_N"/>
    <property type="match status" value="1"/>
</dbReference>